<dbReference type="AlphaFoldDB" id="A0A8H8CVM9"/>
<protein>
    <submittedName>
        <fullName evidence="1">Uncharacterized protein</fullName>
    </submittedName>
</protein>
<proteinExistence type="predicted"/>
<organism evidence="1 2">
    <name type="scientific">Ajellomyces capsulatus</name>
    <name type="common">Darling's disease fungus</name>
    <name type="synonym">Histoplasma capsulatum</name>
    <dbReference type="NCBI Taxonomy" id="5037"/>
    <lineage>
        <taxon>Eukaryota</taxon>
        <taxon>Fungi</taxon>
        <taxon>Dikarya</taxon>
        <taxon>Ascomycota</taxon>
        <taxon>Pezizomycotina</taxon>
        <taxon>Eurotiomycetes</taxon>
        <taxon>Eurotiomycetidae</taxon>
        <taxon>Onygenales</taxon>
        <taxon>Ajellomycetaceae</taxon>
        <taxon>Histoplasma</taxon>
    </lineage>
</organism>
<reference evidence="1 2" key="1">
    <citation type="submission" date="2021-01" db="EMBL/GenBank/DDBJ databases">
        <title>Chromosome-level genome assembly of a human fungal pathogen reveals clustering of transcriptionally co-regulated genes.</title>
        <authorList>
            <person name="Voorhies M."/>
            <person name="Cohen S."/>
            <person name="Shea T.P."/>
            <person name="Petrus S."/>
            <person name="Munoz J.F."/>
            <person name="Poplawski S."/>
            <person name="Goldman W.E."/>
            <person name="Michael T."/>
            <person name="Cuomo C.A."/>
            <person name="Sil A."/>
            <person name="Beyhan S."/>
        </authorList>
    </citation>
    <scope>NUCLEOTIDE SEQUENCE [LARGE SCALE GENOMIC DNA]</scope>
    <source>
        <strain evidence="1 2">G184AR</strain>
    </source>
</reference>
<sequence length="79" mass="8728">MSHQGEEVQGNHAVIFIKLTTSKLLCSAHRERIREEIGPVDTPWIIPRIPQRLNGTASTISIMTNSLKNGGSLTYRGSL</sequence>
<dbReference type="EMBL" id="JAEVHI010000005">
    <property type="protein sequence ID" value="KAG5290463.1"/>
    <property type="molecule type" value="Genomic_DNA"/>
</dbReference>
<name>A0A8H8CVM9_AJECA</name>
<dbReference type="VEuPathDB" id="FungiDB:I7I52_07490"/>
<gene>
    <name evidence="1" type="ORF">I7I52_07490</name>
</gene>
<evidence type="ECO:0000313" key="1">
    <source>
        <dbReference type="EMBL" id="KAG5290463.1"/>
    </source>
</evidence>
<accession>A0A8H8CVM9</accession>
<evidence type="ECO:0000313" key="2">
    <source>
        <dbReference type="Proteomes" id="UP000670092"/>
    </source>
</evidence>
<dbReference type="Proteomes" id="UP000670092">
    <property type="component" value="Unassembled WGS sequence"/>
</dbReference>
<comment type="caution">
    <text evidence="1">The sequence shown here is derived from an EMBL/GenBank/DDBJ whole genome shotgun (WGS) entry which is preliminary data.</text>
</comment>